<organism evidence="1 2">
    <name type="scientific">Aegilops tauschii subsp. strangulata</name>
    <name type="common">Goatgrass</name>
    <dbReference type="NCBI Taxonomy" id="200361"/>
    <lineage>
        <taxon>Eukaryota</taxon>
        <taxon>Viridiplantae</taxon>
        <taxon>Streptophyta</taxon>
        <taxon>Embryophyta</taxon>
        <taxon>Tracheophyta</taxon>
        <taxon>Spermatophyta</taxon>
        <taxon>Magnoliopsida</taxon>
        <taxon>Liliopsida</taxon>
        <taxon>Poales</taxon>
        <taxon>Poaceae</taxon>
        <taxon>BOP clade</taxon>
        <taxon>Pooideae</taxon>
        <taxon>Triticodae</taxon>
        <taxon>Triticeae</taxon>
        <taxon>Triticinae</taxon>
        <taxon>Aegilops</taxon>
    </lineage>
</organism>
<reference evidence="1" key="5">
    <citation type="journal article" date="2021" name="G3 (Bethesda)">
        <title>Aegilops tauschii genome assembly Aet v5.0 features greater sequence contiguity and improved annotation.</title>
        <authorList>
            <person name="Wang L."/>
            <person name="Zhu T."/>
            <person name="Rodriguez J.C."/>
            <person name="Deal K.R."/>
            <person name="Dubcovsky J."/>
            <person name="McGuire P.E."/>
            <person name="Lux T."/>
            <person name="Spannagl M."/>
            <person name="Mayer K.F.X."/>
            <person name="Baldrich P."/>
            <person name="Meyers B.C."/>
            <person name="Huo N."/>
            <person name="Gu Y.Q."/>
            <person name="Zhou H."/>
            <person name="Devos K.M."/>
            <person name="Bennetzen J.L."/>
            <person name="Unver T."/>
            <person name="Budak H."/>
            <person name="Gulick P.J."/>
            <person name="Galiba G."/>
            <person name="Kalapos B."/>
            <person name="Nelson D.R."/>
            <person name="Li P."/>
            <person name="You F.M."/>
            <person name="Luo M.C."/>
            <person name="Dvorak J."/>
        </authorList>
    </citation>
    <scope>NUCLEOTIDE SEQUENCE [LARGE SCALE GENOMIC DNA]</scope>
    <source>
        <strain evidence="1">cv. AL8/78</strain>
    </source>
</reference>
<dbReference type="Gramene" id="AET2Gv20688800.30">
    <property type="protein sequence ID" value="AET2Gv20688800.30"/>
    <property type="gene ID" value="AET2Gv20688800"/>
</dbReference>
<dbReference type="AlphaFoldDB" id="A0A453C048"/>
<reference evidence="2" key="2">
    <citation type="journal article" date="2017" name="Nat. Plants">
        <title>The Aegilops tauschii genome reveals multiple impacts of transposons.</title>
        <authorList>
            <person name="Zhao G."/>
            <person name="Zou C."/>
            <person name="Li K."/>
            <person name="Wang K."/>
            <person name="Li T."/>
            <person name="Gao L."/>
            <person name="Zhang X."/>
            <person name="Wang H."/>
            <person name="Yang Z."/>
            <person name="Liu X."/>
            <person name="Jiang W."/>
            <person name="Mao L."/>
            <person name="Kong X."/>
            <person name="Jiao Y."/>
            <person name="Jia J."/>
        </authorList>
    </citation>
    <scope>NUCLEOTIDE SEQUENCE [LARGE SCALE GENOMIC DNA]</scope>
    <source>
        <strain evidence="2">cv. AL8/78</strain>
    </source>
</reference>
<name>A0A453C048_AEGTS</name>
<dbReference type="EnsemblPlants" id="AET2Gv20688800.30">
    <property type="protein sequence ID" value="AET2Gv20688800.30"/>
    <property type="gene ID" value="AET2Gv20688800"/>
</dbReference>
<evidence type="ECO:0000313" key="1">
    <source>
        <dbReference type="EnsemblPlants" id="AET2Gv20688800.30"/>
    </source>
</evidence>
<keyword evidence="2" id="KW-1185">Reference proteome</keyword>
<proteinExistence type="predicted"/>
<protein>
    <submittedName>
        <fullName evidence="1">Uncharacterized protein</fullName>
    </submittedName>
</protein>
<reference evidence="1" key="3">
    <citation type="journal article" date="2017" name="Nature">
        <title>Genome sequence of the progenitor of the wheat D genome Aegilops tauschii.</title>
        <authorList>
            <person name="Luo M.C."/>
            <person name="Gu Y.Q."/>
            <person name="Puiu D."/>
            <person name="Wang H."/>
            <person name="Twardziok S.O."/>
            <person name="Deal K.R."/>
            <person name="Huo N."/>
            <person name="Zhu T."/>
            <person name="Wang L."/>
            <person name="Wang Y."/>
            <person name="McGuire P.E."/>
            <person name="Liu S."/>
            <person name="Long H."/>
            <person name="Ramasamy R.K."/>
            <person name="Rodriguez J.C."/>
            <person name="Van S.L."/>
            <person name="Yuan L."/>
            <person name="Wang Z."/>
            <person name="Xia Z."/>
            <person name="Xiao L."/>
            <person name="Anderson O.D."/>
            <person name="Ouyang S."/>
            <person name="Liang Y."/>
            <person name="Zimin A.V."/>
            <person name="Pertea G."/>
            <person name="Qi P."/>
            <person name="Bennetzen J.L."/>
            <person name="Dai X."/>
            <person name="Dawson M.W."/>
            <person name="Muller H.G."/>
            <person name="Kugler K."/>
            <person name="Rivarola-Duarte L."/>
            <person name="Spannagl M."/>
            <person name="Mayer K.F.X."/>
            <person name="Lu F.H."/>
            <person name="Bevan M.W."/>
            <person name="Leroy P."/>
            <person name="Li P."/>
            <person name="You F.M."/>
            <person name="Sun Q."/>
            <person name="Liu Z."/>
            <person name="Lyons E."/>
            <person name="Wicker T."/>
            <person name="Salzberg S.L."/>
            <person name="Devos K.M."/>
            <person name="Dvorak J."/>
        </authorList>
    </citation>
    <scope>NUCLEOTIDE SEQUENCE [LARGE SCALE GENOMIC DNA]</scope>
    <source>
        <strain evidence="1">cv. AL8/78</strain>
    </source>
</reference>
<evidence type="ECO:0000313" key="2">
    <source>
        <dbReference type="Proteomes" id="UP000015105"/>
    </source>
</evidence>
<sequence>MTPSNSRLSDTTRKIEANQLYDAVTHDATTRTVEANRLAQDVWTWRSANIEANPNYEVACNSISTSANIKANPNYEVACNSIST</sequence>
<accession>A0A453C048</accession>
<dbReference type="Proteomes" id="UP000015105">
    <property type="component" value="Chromosome 2D"/>
</dbReference>
<reference evidence="2" key="1">
    <citation type="journal article" date="2014" name="Science">
        <title>Ancient hybridizations among the ancestral genomes of bread wheat.</title>
        <authorList>
            <consortium name="International Wheat Genome Sequencing Consortium,"/>
            <person name="Marcussen T."/>
            <person name="Sandve S.R."/>
            <person name="Heier L."/>
            <person name="Spannagl M."/>
            <person name="Pfeifer M."/>
            <person name="Jakobsen K.S."/>
            <person name="Wulff B.B."/>
            <person name="Steuernagel B."/>
            <person name="Mayer K.F."/>
            <person name="Olsen O.A."/>
        </authorList>
    </citation>
    <scope>NUCLEOTIDE SEQUENCE [LARGE SCALE GENOMIC DNA]</scope>
    <source>
        <strain evidence="2">cv. AL8/78</strain>
    </source>
</reference>
<reference evidence="1" key="4">
    <citation type="submission" date="2019-03" db="UniProtKB">
        <authorList>
            <consortium name="EnsemblPlants"/>
        </authorList>
    </citation>
    <scope>IDENTIFICATION</scope>
</reference>